<dbReference type="EMBL" id="JACCKB010000283">
    <property type="protein sequence ID" value="NYZ70123.1"/>
    <property type="molecule type" value="Genomic_DNA"/>
</dbReference>
<keyword evidence="2" id="KW-1185">Reference proteome</keyword>
<name>A0A853IA12_9GAMM</name>
<feature type="non-terminal residue" evidence="1">
    <location>
        <position position="51"/>
    </location>
</feature>
<comment type="caution">
    <text evidence="1">The sequence shown here is derived from an EMBL/GenBank/DDBJ whole genome shotgun (WGS) entry which is preliminary data.</text>
</comment>
<sequence>MRLVKNPQLQFGETDISEIRFDPKSRDDVPQLLKGLQYIYITPEVREQVFT</sequence>
<reference evidence="1 2" key="1">
    <citation type="submission" date="2020-07" db="EMBL/GenBank/DDBJ databases">
        <title>Endozoicomonas sp. nov., isolated from sediment.</title>
        <authorList>
            <person name="Gu T."/>
        </authorList>
    </citation>
    <scope>NUCLEOTIDE SEQUENCE [LARGE SCALE GENOMIC DNA]</scope>
    <source>
        <strain evidence="1 2">SM1973</strain>
    </source>
</reference>
<dbReference type="Proteomes" id="UP000569732">
    <property type="component" value="Unassembled WGS sequence"/>
</dbReference>
<proteinExistence type="predicted"/>
<evidence type="ECO:0000313" key="2">
    <source>
        <dbReference type="Proteomes" id="UP000569732"/>
    </source>
</evidence>
<gene>
    <name evidence="1" type="ORF">H0A36_29350</name>
</gene>
<dbReference type="AlphaFoldDB" id="A0A853IA12"/>
<evidence type="ECO:0000313" key="1">
    <source>
        <dbReference type="EMBL" id="NYZ70123.1"/>
    </source>
</evidence>
<organism evidence="1 2">
    <name type="scientific">Spartinivicinus marinus</name>
    <dbReference type="NCBI Taxonomy" id="2994442"/>
    <lineage>
        <taxon>Bacteria</taxon>
        <taxon>Pseudomonadati</taxon>
        <taxon>Pseudomonadota</taxon>
        <taxon>Gammaproteobacteria</taxon>
        <taxon>Oceanospirillales</taxon>
        <taxon>Zooshikellaceae</taxon>
        <taxon>Spartinivicinus</taxon>
    </lineage>
</organism>
<accession>A0A853IA12</accession>
<protein>
    <submittedName>
        <fullName evidence="1">ISNCY family transposase</fullName>
    </submittedName>
</protein>